<dbReference type="GO" id="GO:0006355">
    <property type="term" value="P:regulation of DNA-templated transcription"/>
    <property type="evidence" value="ECO:0007669"/>
    <property type="project" value="UniProtKB-ARBA"/>
</dbReference>
<feature type="region of interest" description="Disordered" evidence="7">
    <location>
        <begin position="1"/>
        <end position="53"/>
    </location>
</feature>
<feature type="compositionally biased region" description="Low complexity" evidence="7">
    <location>
        <begin position="457"/>
        <end position="470"/>
    </location>
</feature>
<dbReference type="InterPro" id="IPR001005">
    <property type="entry name" value="SANT/Myb"/>
</dbReference>
<dbReference type="Gene3D" id="1.10.10.60">
    <property type="entry name" value="Homeodomain-like"/>
    <property type="match status" value="2"/>
</dbReference>
<feature type="domain" description="Myb-like" evidence="8">
    <location>
        <begin position="500"/>
        <end position="558"/>
    </location>
</feature>
<keyword evidence="2" id="KW-0677">Repeat</keyword>
<dbReference type="GO" id="GO:0003677">
    <property type="term" value="F:DNA binding"/>
    <property type="evidence" value="ECO:0007669"/>
    <property type="project" value="UniProtKB-KW"/>
</dbReference>
<name>A0A5N6R5H6_9ROSI</name>
<reference evidence="9 10" key="1">
    <citation type="submission" date="2019-06" db="EMBL/GenBank/DDBJ databases">
        <title>A chromosomal-level reference genome of Carpinus fangiana (Coryloideae, Betulaceae).</title>
        <authorList>
            <person name="Yang X."/>
            <person name="Wang Z."/>
            <person name="Zhang L."/>
            <person name="Hao G."/>
            <person name="Liu J."/>
            <person name="Yang Y."/>
        </authorList>
    </citation>
    <scope>NUCLEOTIDE SEQUENCE [LARGE SCALE GENOMIC DNA]</scope>
    <source>
        <strain evidence="9">Cfa_2016G</strain>
        <tissue evidence="9">Leaf</tissue>
    </source>
</reference>
<feature type="compositionally biased region" description="Polar residues" evidence="7">
    <location>
        <begin position="26"/>
        <end position="37"/>
    </location>
</feature>
<feature type="compositionally biased region" description="Low complexity" evidence="7">
    <location>
        <begin position="42"/>
        <end position="53"/>
    </location>
</feature>
<feature type="compositionally biased region" description="Pro residues" evidence="7">
    <location>
        <begin position="423"/>
        <end position="450"/>
    </location>
</feature>
<evidence type="ECO:0000256" key="6">
    <source>
        <dbReference type="ARBA" id="ARBA00023242"/>
    </source>
</evidence>
<feature type="compositionally biased region" description="Low complexity" evidence="7">
    <location>
        <begin position="276"/>
        <end position="289"/>
    </location>
</feature>
<dbReference type="OrthoDB" id="691673at2759"/>
<dbReference type="PANTHER" id="PTHR21654:SF84">
    <property type="entry name" value="SI:DKEY-66I24.7"/>
    <property type="match status" value="1"/>
</dbReference>
<feature type="region of interest" description="Disordered" evidence="7">
    <location>
        <begin position="598"/>
        <end position="624"/>
    </location>
</feature>
<feature type="compositionally biased region" description="Acidic residues" evidence="7">
    <location>
        <begin position="718"/>
        <end position="744"/>
    </location>
</feature>
<dbReference type="Proteomes" id="UP000327013">
    <property type="component" value="Chromosome 5"/>
</dbReference>
<keyword evidence="4" id="KW-0238">DNA-binding</keyword>
<sequence length="779" mass="83631">MQQGGGGGVSKSEMSAPAVAAAAAATGQSMGTESGQAQLVEAASPISSRPPASATVNLDELMPLQGGSADEDALAAAAGEGGAIGGGNRWPRQETLALLRIRSEMDAVFRDATLKGPLWEDVSRKLAELGYKRSAKKCKEKFENVHKYYKRTKEGRAGRQDGKSYKFFSELEALHSSAASSSATGNNASASFLVPPATTTATTINPVISPVSTGIGIGGFISNAMPISSIRVPQAPPGVGMFPPNPSAAVIAPAAVSGSATNPASAAAAPPPPPVGISFSSNSSSSSPGSDDEDDDEEESLEGEPSNVGSSRKRKRGSSRAGSGSGTRRMMEFFENLMKQVMYKQEVMQQRFLEVIEKRDQDRMIREEAWKRQEMARLAREHELMAQDRAISASRDAAIVAFLQKITGQTVQLPTPTVSNIPAAPPPPTVPVAPVPSPTPTPTPPPPPPSQQHHHYQQQQQQVHQRSPHQNAQVVMAIPEQQVPPQDTSGGGGIFEATSSRWPKAEVLALISLRSGLEPRYQEAGPKGPLWDEISSGMLRIGYKRSAKRCKEKWENINKYYKKVKESNKKRPEDAKTCPYFHQLDALYRKKILGASSSGTGSVSGSGSGNNTCFNQNRPEQQQENIQLDPRDAPAIMPIPEPQEALASTELENQNKASTDAQAQASEIGLPAGLLGEGIGGGAPPKKPEDIVKELMEQQEDRRQQQLLVDEYDKIVEADSDINIDDQEDEEDEDEDEEEDEELEEERKMGYKIEFQRQSAGQPNGGGNGAPASFLAVVQ</sequence>
<dbReference type="GO" id="GO:0005634">
    <property type="term" value="C:nucleus"/>
    <property type="evidence" value="ECO:0007669"/>
    <property type="project" value="UniProtKB-SubCell"/>
</dbReference>
<feature type="compositionally biased region" description="Basic and acidic residues" evidence="7">
    <location>
        <begin position="745"/>
        <end position="755"/>
    </location>
</feature>
<feature type="domain" description="Myb-like" evidence="8">
    <location>
        <begin position="88"/>
        <end position="146"/>
    </location>
</feature>
<accession>A0A5N6R5H6</accession>
<comment type="subcellular location">
    <subcellularLocation>
        <location evidence="1">Nucleus</location>
    </subcellularLocation>
</comment>
<evidence type="ECO:0000256" key="1">
    <source>
        <dbReference type="ARBA" id="ARBA00004123"/>
    </source>
</evidence>
<feature type="region of interest" description="Disordered" evidence="7">
    <location>
        <begin position="417"/>
        <end position="471"/>
    </location>
</feature>
<dbReference type="AlphaFoldDB" id="A0A5N6R5H6"/>
<evidence type="ECO:0000256" key="4">
    <source>
        <dbReference type="ARBA" id="ARBA00023125"/>
    </source>
</evidence>
<protein>
    <recommendedName>
        <fullName evidence="8">Myb-like domain-containing protein</fullName>
    </recommendedName>
</protein>
<feature type="compositionally biased region" description="Polar residues" evidence="7">
    <location>
        <begin position="610"/>
        <end position="624"/>
    </location>
</feature>
<evidence type="ECO:0000259" key="8">
    <source>
        <dbReference type="PROSITE" id="PS50090"/>
    </source>
</evidence>
<keyword evidence="6" id="KW-0539">Nucleus</keyword>
<dbReference type="FunFam" id="1.10.10.60:FF:000092">
    <property type="entry name" value="Trihelix transcription factor GT-2"/>
    <property type="match status" value="1"/>
</dbReference>
<keyword evidence="10" id="KW-1185">Reference proteome</keyword>
<dbReference type="InterPro" id="IPR044822">
    <property type="entry name" value="Myb_DNA-bind_4"/>
</dbReference>
<evidence type="ECO:0000313" key="9">
    <source>
        <dbReference type="EMBL" id="KAE8054997.1"/>
    </source>
</evidence>
<dbReference type="FunFam" id="1.10.10.60:FF:000061">
    <property type="entry name" value="Trihelix transcription factor GT-2"/>
    <property type="match status" value="1"/>
</dbReference>
<dbReference type="Pfam" id="PF13837">
    <property type="entry name" value="Myb_DNA-bind_4"/>
    <property type="match status" value="2"/>
</dbReference>
<evidence type="ECO:0000256" key="2">
    <source>
        <dbReference type="ARBA" id="ARBA00022737"/>
    </source>
</evidence>
<feature type="region of interest" description="Disordered" evidence="7">
    <location>
        <begin position="260"/>
        <end position="327"/>
    </location>
</feature>
<feature type="compositionally biased region" description="Basic and acidic residues" evidence="7">
    <location>
        <begin position="686"/>
        <end position="704"/>
    </location>
</feature>
<dbReference type="SMART" id="SM00717">
    <property type="entry name" value="SANT"/>
    <property type="match status" value="2"/>
</dbReference>
<evidence type="ECO:0000256" key="3">
    <source>
        <dbReference type="ARBA" id="ARBA00023015"/>
    </source>
</evidence>
<feature type="compositionally biased region" description="Low complexity" evidence="7">
    <location>
        <begin position="16"/>
        <end position="25"/>
    </location>
</feature>
<keyword evidence="5" id="KW-0804">Transcription</keyword>
<gene>
    <name evidence="9" type="ORF">FH972_011872</name>
</gene>
<dbReference type="EMBL" id="CM017325">
    <property type="protein sequence ID" value="KAE8054997.1"/>
    <property type="molecule type" value="Genomic_DNA"/>
</dbReference>
<organism evidence="9 10">
    <name type="scientific">Carpinus fangiana</name>
    <dbReference type="NCBI Taxonomy" id="176857"/>
    <lineage>
        <taxon>Eukaryota</taxon>
        <taxon>Viridiplantae</taxon>
        <taxon>Streptophyta</taxon>
        <taxon>Embryophyta</taxon>
        <taxon>Tracheophyta</taxon>
        <taxon>Spermatophyta</taxon>
        <taxon>Magnoliopsida</taxon>
        <taxon>eudicotyledons</taxon>
        <taxon>Gunneridae</taxon>
        <taxon>Pentapetalae</taxon>
        <taxon>rosids</taxon>
        <taxon>fabids</taxon>
        <taxon>Fagales</taxon>
        <taxon>Betulaceae</taxon>
        <taxon>Carpinus</taxon>
    </lineage>
</organism>
<evidence type="ECO:0000256" key="5">
    <source>
        <dbReference type="ARBA" id="ARBA00023163"/>
    </source>
</evidence>
<dbReference type="PANTHER" id="PTHR21654">
    <property type="entry name" value="FI21293P1"/>
    <property type="match status" value="1"/>
</dbReference>
<feature type="region of interest" description="Disordered" evidence="7">
    <location>
        <begin position="674"/>
        <end position="779"/>
    </location>
</feature>
<evidence type="ECO:0000313" key="10">
    <source>
        <dbReference type="Proteomes" id="UP000327013"/>
    </source>
</evidence>
<keyword evidence="3" id="KW-0805">Transcription regulation</keyword>
<evidence type="ECO:0000256" key="7">
    <source>
        <dbReference type="SAM" id="MobiDB-lite"/>
    </source>
</evidence>
<proteinExistence type="predicted"/>
<dbReference type="CDD" id="cd12203">
    <property type="entry name" value="GT1"/>
    <property type="match status" value="2"/>
</dbReference>
<dbReference type="PROSITE" id="PS50090">
    <property type="entry name" value="MYB_LIKE"/>
    <property type="match status" value="2"/>
</dbReference>
<feature type="compositionally biased region" description="Acidic residues" evidence="7">
    <location>
        <begin position="290"/>
        <end position="302"/>
    </location>
</feature>